<feature type="region of interest" description="Disordered" evidence="1">
    <location>
        <begin position="146"/>
        <end position="170"/>
    </location>
</feature>
<dbReference type="AlphaFoldDB" id="A0A4V4HDP5"/>
<sequence>MSQPPDSHTPPEVSDSHPEVAAMDQGLDTTAKSSNVSSQNGSQEKLTKGLTKGRKRGNQGNFSGVYLKRLEENSAAYVAIEKKRAQTLWRTEFISSWFKEWPWHTNGVPEEFEIIEPIPKPSATDPFAVELVSFESTGLSREAYDELVSRRDNERAKRQEDGRQKSSSNASVFSGLLKQICNVGRPPRLTEPYKYYMSQPEYKDRVAEIYESRWKKADLDPKYRLWFHTQVAKEVFEGESAELRERIETEAKREHEKDLAAYKQLMNGDKIAITKLEEFGDLAKEIARENLVKYVGPLLDALGVLTGMPLTMIGGIPPRAGGEPDEFTCLTFSAEWWVWWATINPDWRERDVRNGRLRASTDEPKEKERWDVMRRPGQCGMLTVVLCLYHWFNKLNEEGEDEETKDWAAALADVIWVVQSMNQLFGKGKRGKKRKNSVEVVPEGRVLRARR</sequence>
<dbReference type="Proteomes" id="UP000297245">
    <property type="component" value="Unassembled WGS sequence"/>
</dbReference>
<proteinExistence type="predicted"/>
<evidence type="ECO:0000313" key="3">
    <source>
        <dbReference type="Proteomes" id="UP000297245"/>
    </source>
</evidence>
<feature type="compositionally biased region" description="Basic and acidic residues" evidence="1">
    <location>
        <begin position="146"/>
        <end position="164"/>
    </location>
</feature>
<evidence type="ECO:0000313" key="2">
    <source>
        <dbReference type="EMBL" id="THU87795.1"/>
    </source>
</evidence>
<dbReference type="OrthoDB" id="3250313at2759"/>
<dbReference type="EMBL" id="ML179435">
    <property type="protein sequence ID" value="THU87795.1"/>
    <property type="molecule type" value="Genomic_DNA"/>
</dbReference>
<keyword evidence="3" id="KW-1185">Reference proteome</keyword>
<name>A0A4V4HDP5_DENBC</name>
<organism evidence="2 3">
    <name type="scientific">Dendrothele bispora (strain CBS 962.96)</name>
    <dbReference type="NCBI Taxonomy" id="1314807"/>
    <lineage>
        <taxon>Eukaryota</taxon>
        <taxon>Fungi</taxon>
        <taxon>Dikarya</taxon>
        <taxon>Basidiomycota</taxon>
        <taxon>Agaricomycotina</taxon>
        <taxon>Agaricomycetes</taxon>
        <taxon>Agaricomycetidae</taxon>
        <taxon>Agaricales</taxon>
        <taxon>Agaricales incertae sedis</taxon>
        <taxon>Dendrothele</taxon>
    </lineage>
</organism>
<feature type="region of interest" description="Disordered" evidence="1">
    <location>
        <begin position="1"/>
        <end position="58"/>
    </location>
</feature>
<feature type="compositionally biased region" description="Polar residues" evidence="1">
    <location>
        <begin position="27"/>
        <end position="44"/>
    </location>
</feature>
<protein>
    <submittedName>
        <fullName evidence="2">Uncharacterized protein</fullName>
    </submittedName>
</protein>
<gene>
    <name evidence="2" type="ORF">K435DRAFT_866935</name>
</gene>
<evidence type="ECO:0000256" key="1">
    <source>
        <dbReference type="SAM" id="MobiDB-lite"/>
    </source>
</evidence>
<reference evidence="2 3" key="1">
    <citation type="journal article" date="2019" name="Nat. Ecol. Evol.">
        <title>Megaphylogeny resolves global patterns of mushroom evolution.</title>
        <authorList>
            <person name="Varga T."/>
            <person name="Krizsan K."/>
            <person name="Foldi C."/>
            <person name="Dima B."/>
            <person name="Sanchez-Garcia M."/>
            <person name="Sanchez-Ramirez S."/>
            <person name="Szollosi G.J."/>
            <person name="Szarkandi J.G."/>
            <person name="Papp V."/>
            <person name="Albert L."/>
            <person name="Andreopoulos W."/>
            <person name="Angelini C."/>
            <person name="Antonin V."/>
            <person name="Barry K.W."/>
            <person name="Bougher N.L."/>
            <person name="Buchanan P."/>
            <person name="Buyck B."/>
            <person name="Bense V."/>
            <person name="Catcheside P."/>
            <person name="Chovatia M."/>
            <person name="Cooper J."/>
            <person name="Damon W."/>
            <person name="Desjardin D."/>
            <person name="Finy P."/>
            <person name="Geml J."/>
            <person name="Haridas S."/>
            <person name="Hughes K."/>
            <person name="Justo A."/>
            <person name="Karasinski D."/>
            <person name="Kautmanova I."/>
            <person name="Kiss B."/>
            <person name="Kocsube S."/>
            <person name="Kotiranta H."/>
            <person name="LaButti K.M."/>
            <person name="Lechner B.E."/>
            <person name="Liimatainen K."/>
            <person name="Lipzen A."/>
            <person name="Lukacs Z."/>
            <person name="Mihaltcheva S."/>
            <person name="Morgado L.N."/>
            <person name="Niskanen T."/>
            <person name="Noordeloos M.E."/>
            <person name="Ohm R.A."/>
            <person name="Ortiz-Santana B."/>
            <person name="Ovrebo C."/>
            <person name="Racz N."/>
            <person name="Riley R."/>
            <person name="Savchenko A."/>
            <person name="Shiryaev A."/>
            <person name="Soop K."/>
            <person name="Spirin V."/>
            <person name="Szebenyi C."/>
            <person name="Tomsovsky M."/>
            <person name="Tulloss R.E."/>
            <person name="Uehling J."/>
            <person name="Grigoriev I.V."/>
            <person name="Vagvolgyi C."/>
            <person name="Papp T."/>
            <person name="Martin F.M."/>
            <person name="Miettinen O."/>
            <person name="Hibbett D.S."/>
            <person name="Nagy L.G."/>
        </authorList>
    </citation>
    <scope>NUCLEOTIDE SEQUENCE [LARGE SCALE GENOMIC DNA]</scope>
    <source>
        <strain evidence="2 3">CBS 962.96</strain>
    </source>
</reference>
<accession>A0A4V4HDP5</accession>